<dbReference type="EMBL" id="JPWF01000004">
    <property type="protein sequence ID" value="RCK37912.1"/>
    <property type="molecule type" value="Genomic_DNA"/>
</dbReference>
<keyword evidence="3" id="KW-0949">S-adenosyl-L-methionine</keyword>
<dbReference type="Pfam" id="PF13649">
    <property type="entry name" value="Methyltransf_25"/>
    <property type="match status" value="1"/>
</dbReference>
<accession>A0A367WBK3</accession>
<dbReference type="SUPFAM" id="SSF53335">
    <property type="entry name" value="S-adenosyl-L-methionine-dependent methyltransferases"/>
    <property type="match status" value="1"/>
</dbReference>
<dbReference type="PANTHER" id="PTHR13610:SF9">
    <property type="entry name" value="FI06469P"/>
    <property type="match status" value="1"/>
</dbReference>
<evidence type="ECO:0000313" key="6">
    <source>
        <dbReference type="EMBL" id="RCK37912.1"/>
    </source>
</evidence>
<dbReference type="Proteomes" id="UP000253226">
    <property type="component" value="Unassembled WGS sequence"/>
</dbReference>
<proteinExistence type="predicted"/>
<dbReference type="RefSeq" id="WP_114101721.1">
    <property type="nucleotide sequence ID" value="NZ_JPWF01000004.1"/>
</dbReference>
<keyword evidence="4" id="KW-1133">Transmembrane helix</keyword>
<feature type="transmembrane region" description="Helical" evidence="4">
    <location>
        <begin position="6"/>
        <end position="22"/>
    </location>
</feature>
<keyword evidence="4" id="KW-0472">Membrane</keyword>
<evidence type="ECO:0000256" key="2">
    <source>
        <dbReference type="ARBA" id="ARBA00022679"/>
    </source>
</evidence>
<dbReference type="CDD" id="cd02440">
    <property type="entry name" value="AdoMet_MTases"/>
    <property type="match status" value="1"/>
</dbReference>
<sequence length="181" mass="19597">MTDLSVLVFVVIILALIAIYAIRLKSVPMPTLPSAAAEIIAYIPSDVKSVTDFGSGWGDLAMSIARARPDLRVTGIELSPVPYAISRMRAVLAAKPNLSLIRGDFRKLDLDFGDVVVCFIDPRVMGDVGDVLSQRMGDGGIVISRGFAIPGWQAFGEVPMKTSSDRLYLYRFGKHKPDGIA</sequence>
<name>A0A367WBK3_9PROT</name>
<dbReference type="InterPro" id="IPR026170">
    <property type="entry name" value="FAM173A/B"/>
</dbReference>
<keyword evidence="2" id="KW-0808">Transferase</keyword>
<evidence type="ECO:0000256" key="1">
    <source>
        <dbReference type="ARBA" id="ARBA00022603"/>
    </source>
</evidence>
<reference evidence="6 7" key="1">
    <citation type="submission" date="2014-07" db="EMBL/GenBank/DDBJ databases">
        <title>Draft genome sequence of Thalassospira profundimaris 35.</title>
        <authorList>
            <person name="Lai Q."/>
            <person name="Shao Z."/>
        </authorList>
    </citation>
    <scope>NUCLEOTIDE SEQUENCE [LARGE SCALE GENOMIC DNA]</scope>
    <source>
        <strain evidence="6 7">35</strain>
    </source>
</reference>
<dbReference type="Gene3D" id="3.40.50.150">
    <property type="entry name" value="Vaccinia Virus protein VP39"/>
    <property type="match status" value="1"/>
</dbReference>
<comment type="caution">
    <text evidence="6">The sequence shown here is derived from an EMBL/GenBank/DDBJ whole genome shotgun (WGS) entry which is preliminary data.</text>
</comment>
<evidence type="ECO:0000256" key="4">
    <source>
        <dbReference type="SAM" id="Phobius"/>
    </source>
</evidence>
<keyword evidence="4" id="KW-0812">Transmembrane</keyword>
<evidence type="ECO:0000256" key="3">
    <source>
        <dbReference type="ARBA" id="ARBA00022691"/>
    </source>
</evidence>
<dbReference type="GO" id="GO:0032259">
    <property type="term" value="P:methylation"/>
    <property type="evidence" value="ECO:0007669"/>
    <property type="project" value="UniProtKB-KW"/>
</dbReference>
<dbReference type="AlphaFoldDB" id="A0A367WBK3"/>
<gene>
    <name evidence="6" type="ORF">TH19_07785</name>
</gene>
<organism evidence="6 7">
    <name type="scientific">Thalassospira profundimaris</name>
    <dbReference type="NCBI Taxonomy" id="502049"/>
    <lineage>
        <taxon>Bacteria</taxon>
        <taxon>Pseudomonadati</taxon>
        <taxon>Pseudomonadota</taxon>
        <taxon>Alphaproteobacteria</taxon>
        <taxon>Rhodospirillales</taxon>
        <taxon>Thalassospiraceae</taxon>
        <taxon>Thalassospira</taxon>
    </lineage>
</organism>
<keyword evidence="1" id="KW-0489">Methyltransferase</keyword>
<dbReference type="GO" id="GO:0016279">
    <property type="term" value="F:protein-lysine N-methyltransferase activity"/>
    <property type="evidence" value="ECO:0007669"/>
    <property type="project" value="InterPro"/>
</dbReference>
<dbReference type="InterPro" id="IPR041698">
    <property type="entry name" value="Methyltransf_25"/>
</dbReference>
<protein>
    <recommendedName>
        <fullName evidence="5">Methyltransferase domain-containing protein</fullName>
    </recommendedName>
</protein>
<dbReference type="InterPro" id="IPR029063">
    <property type="entry name" value="SAM-dependent_MTases_sf"/>
</dbReference>
<dbReference type="PANTHER" id="PTHR13610">
    <property type="entry name" value="METHYLTRANSFERASE DOMAIN-CONTAINING PROTEIN"/>
    <property type="match status" value="1"/>
</dbReference>
<dbReference type="OrthoDB" id="5510758at2"/>
<evidence type="ECO:0000313" key="7">
    <source>
        <dbReference type="Proteomes" id="UP000253226"/>
    </source>
</evidence>
<evidence type="ECO:0000259" key="5">
    <source>
        <dbReference type="Pfam" id="PF13649"/>
    </source>
</evidence>
<feature type="domain" description="Methyltransferase" evidence="5">
    <location>
        <begin position="50"/>
        <end position="119"/>
    </location>
</feature>